<reference evidence="1 2" key="1">
    <citation type="submission" date="2020-05" db="EMBL/GenBank/DDBJ databases">
        <title>The draft genome sequence of Maribacter arenosus CAU 1321.</title>
        <authorList>
            <person name="Mu L."/>
        </authorList>
    </citation>
    <scope>NUCLEOTIDE SEQUENCE [LARGE SCALE GENOMIC DNA]</scope>
    <source>
        <strain evidence="1 2">CAU 1321</strain>
    </source>
</reference>
<evidence type="ECO:0000313" key="2">
    <source>
        <dbReference type="Proteomes" id="UP000598350"/>
    </source>
</evidence>
<proteinExistence type="predicted"/>
<gene>
    <name evidence="1" type="ORF">HPE63_16610</name>
</gene>
<sequence length="124" mass="14417">MAEISTKKLIFVYNANAGIHNTVLDGAHKILSPKTYKCSLCDITYGTFVEKRNWKKFREKFTYKMEFLHKDEFKKQYASKFGYKFDFPVVLGTSNGNFEIFITKNELNGLANADELIRLIQSRV</sequence>
<name>A0ABR7VG61_9FLAO</name>
<dbReference type="Proteomes" id="UP000598350">
    <property type="component" value="Unassembled WGS sequence"/>
</dbReference>
<dbReference type="RefSeq" id="WP_188315429.1">
    <property type="nucleotide sequence ID" value="NZ_JABTCG010000006.1"/>
</dbReference>
<accession>A0ABR7VG61</accession>
<comment type="caution">
    <text evidence="1">The sequence shown here is derived from an EMBL/GenBank/DDBJ whole genome shotgun (WGS) entry which is preliminary data.</text>
</comment>
<organism evidence="1 2">
    <name type="scientific">Maribacter arenosus</name>
    <dbReference type="NCBI Taxonomy" id="1854708"/>
    <lineage>
        <taxon>Bacteria</taxon>
        <taxon>Pseudomonadati</taxon>
        <taxon>Bacteroidota</taxon>
        <taxon>Flavobacteriia</taxon>
        <taxon>Flavobacteriales</taxon>
        <taxon>Flavobacteriaceae</taxon>
        <taxon>Maribacter</taxon>
    </lineage>
</organism>
<keyword evidence="2" id="KW-1185">Reference proteome</keyword>
<dbReference type="EMBL" id="JABTCG010000006">
    <property type="protein sequence ID" value="MBD0852306.1"/>
    <property type="molecule type" value="Genomic_DNA"/>
</dbReference>
<evidence type="ECO:0000313" key="1">
    <source>
        <dbReference type="EMBL" id="MBD0852306.1"/>
    </source>
</evidence>
<protein>
    <submittedName>
        <fullName evidence="1">GTPase</fullName>
    </submittedName>
</protein>